<gene>
    <name evidence="2" type="ORF">I3842_04G182900</name>
</gene>
<dbReference type="Proteomes" id="UP000811246">
    <property type="component" value="Chromosome 4"/>
</dbReference>
<keyword evidence="1" id="KW-1133">Transmembrane helix</keyword>
<reference evidence="2" key="1">
    <citation type="submission" date="2021-01" db="EMBL/GenBank/DDBJ databases">
        <authorList>
            <person name="Lovell J.T."/>
            <person name="Bentley N."/>
            <person name="Bhattarai G."/>
            <person name="Jenkins J.W."/>
            <person name="Sreedasyam A."/>
            <person name="Alarcon Y."/>
            <person name="Bock C."/>
            <person name="Boston L."/>
            <person name="Carlson J."/>
            <person name="Cervantes K."/>
            <person name="Clermont K."/>
            <person name="Krom N."/>
            <person name="Kubenka K."/>
            <person name="Mamidi S."/>
            <person name="Mattison C."/>
            <person name="Monteros M."/>
            <person name="Pisani C."/>
            <person name="Plott C."/>
            <person name="Rajasekar S."/>
            <person name="Rhein H.S."/>
            <person name="Rohla C."/>
            <person name="Song M."/>
            <person name="Hilaire R.S."/>
            <person name="Shu S."/>
            <person name="Wells L."/>
            <person name="Wang X."/>
            <person name="Webber J."/>
            <person name="Heerema R.J."/>
            <person name="Klein P."/>
            <person name="Conner P."/>
            <person name="Grauke L."/>
            <person name="Grimwood J."/>
            <person name="Schmutz J."/>
            <person name="Randall J.J."/>
        </authorList>
    </citation>
    <scope>NUCLEOTIDE SEQUENCE</scope>
    <source>
        <tissue evidence="2">Leaf</tissue>
    </source>
</reference>
<protein>
    <submittedName>
        <fullName evidence="2">Uncharacterized protein</fullName>
    </submittedName>
</protein>
<evidence type="ECO:0000256" key="1">
    <source>
        <dbReference type="SAM" id="Phobius"/>
    </source>
</evidence>
<organism evidence="2 3">
    <name type="scientific">Carya illinoinensis</name>
    <name type="common">Pecan</name>
    <dbReference type="NCBI Taxonomy" id="32201"/>
    <lineage>
        <taxon>Eukaryota</taxon>
        <taxon>Viridiplantae</taxon>
        <taxon>Streptophyta</taxon>
        <taxon>Embryophyta</taxon>
        <taxon>Tracheophyta</taxon>
        <taxon>Spermatophyta</taxon>
        <taxon>Magnoliopsida</taxon>
        <taxon>eudicotyledons</taxon>
        <taxon>Gunneridae</taxon>
        <taxon>Pentapetalae</taxon>
        <taxon>rosids</taxon>
        <taxon>fabids</taxon>
        <taxon>Fagales</taxon>
        <taxon>Juglandaceae</taxon>
        <taxon>Carya</taxon>
    </lineage>
</organism>
<sequence length="112" mass="12047">MIYGGLAFDVQGTAFDPFQLIFNLQTHGSVKPRYVCQYVGTSQAILPIVVIVCIILFAPAQLGAMRPLKGDEYWRKEASGLLIQLVLQKGTVTPSGPNPCTHIPGRGSGVCT</sequence>
<dbReference type="PANTHER" id="PTHR33592:SF3">
    <property type="entry name" value="TRANSMEMBRANE PROTEIN"/>
    <property type="match status" value="1"/>
</dbReference>
<comment type="caution">
    <text evidence="2">The sequence shown here is derived from an EMBL/GenBank/DDBJ whole genome shotgun (WGS) entry which is preliminary data.</text>
</comment>
<dbReference type="EMBL" id="CM031828">
    <property type="protein sequence ID" value="KAG6719030.1"/>
    <property type="molecule type" value="Genomic_DNA"/>
</dbReference>
<keyword evidence="1" id="KW-0812">Transmembrane</keyword>
<dbReference type="PANTHER" id="PTHR33592">
    <property type="entry name" value="TRANSMEMBRANE PROTEIN"/>
    <property type="match status" value="1"/>
</dbReference>
<feature type="transmembrane region" description="Helical" evidence="1">
    <location>
        <begin position="44"/>
        <end position="65"/>
    </location>
</feature>
<name>A0A922JSX0_CARIL</name>
<proteinExistence type="predicted"/>
<evidence type="ECO:0000313" key="2">
    <source>
        <dbReference type="EMBL" id="KAG6719030.1"/>
    </source>
</evidence>
<evidence type="ECO:0000313" key="3">
    <source>
        <dbReference type="Proteomes" id="UP000811246"/>
    </source>
</evidence>
<dbReference type="AlphaFoldDB" id="A0A922JSX0"/>
<accession>A0A922JSX0</accession>
<keyword evidence="1" id="KW-0472">Membrane</keyword>